<dbReference type="SUPFAM" id="SSF55315">
    <property type="entry name" value="L30e-like"/>
    <property type="match status" value="1"/>
</dbReference>
<dbReference type="InterPro" id="IPR004037">
    <property type="entry name" value="Ribosomal_eL8-like_CS"/>
</dbReference>
<dbReference type="PROSITE" id="PS01082">
    <property type="entry name" value="RIBOSOMAL_L7AE"/>
    <property type="match status" value="1"/>
</dbReference>
<dbReference type="InParanoid" id="A0A0D2VNN6"/>
<dbReference type="InterPro" id="IPR018492">
    <property type="entry name" value="Ribosomal_eL8/Nhp2"/>
</dbReference>
<dbReference type="FunCoup" id="A0A0D2VNN6">
    <property type="interactions" value="447"/>
</dbReference>
<proteinExistence type="inferred from homology"/>
<dbReference type="GO" id="GO:0022625">
    <property type="term" value="C:cytosolic large ribosomal subunit"/>
    <property type="evidence" value="ECO:0007669"/>
    <property type="project" value="UniProtKB-UniRule"/>
</dbReference>
<dbReference type="AlphaFoldDB" id="A0A0D2VNN6"/>
<dbReference type="OrthoDB" id="29563at2759"/>
<dbReference type="PANTHER" id="PTHR23105">
    <property type="entry name" value="RIBOSOMAL PROTEIN L7AE FAMILY MEMBER"/>
    <property type="match status" value="1"/>
</dbReference>
<dbReference type="Pfam" id="PF01248">
    <property type="entry name" value="Ribosomal_L7Ae"/>
    <property type="match status" value="1"/>
</dbReference>
<dbReference type="Gene3D" id="3.30.1330.30">
    <property type="match status" value="1"/>
</dbReference>
<dbReference type="EMBL" id="KE346363">
    <property type="protein sequence ID" value="KJE91957.1"/>
    <property type="molecule type" value="Genomic_DNA"/>
</dbReference>
<sequence length="298" mass="33298">MGTFNISKLGTTTSTTTAATRCRTLLLCFFAFNPDQVKDTKKKVAAAPLGSKKVAEKKAGNPLIQKRTRNFGIGGDVQPKRDMGRFVRWPRYVRLQRQRAVLYERLKVPPSINQFTKCLDKNNATELFRLLSKYRPETSAQKTERLKAEAVAKVDAKKRDPTKKPLLVKYGLNHITGLVEKKAAQLVVIAHDVDPVELVLWLPALCRKMDIPYCIVKSKARLGALVHLKTATAVAITGVKNEDKPQFAKLLESIRANYNEKHAEIRRSWGGGVLGQKSRNRTAKLEKIKAKEAAAKLG</sequence>
<protein>
    <recommendedName>
        <fullName evidence="4">60S ribosomal protein L7a</fullName>
    </recommendedName>
</protein>
<dbReference type="InterPro" id="IPR029064">
    <property type="entry name" value="Ribosomal_eL30-like_sf"/>
</dbReference>
<dbReference type="InterPro" id="IPR050257">
    <property type="entry name" value="eL8/uL1-like"/>
</dbReference>
<dbReference type="PRINTS" id="PR00881">
    <property type="entry name" value="L7ARS6FAMILY"/>
</dbReference>
<gene>
    <name evidence="6" type="ORF">CAOG_003002</name>
</gene>
<name>A0A0D2VNN6_CAPO3</name>
<organism evidence="6 7">
    <name type="scientific">Capsaspora owczarzaki (strain ATCC 30864)</name>
    <dbReference type="NCBI Taxonomy" id="595528"/>
    <lineage>
        <taxon>Eukaryota</taxon>
        <taxon>Filasterea</taxon>
        <taxon>Capsaspora</taxon>
    </lineage>
</organism>
<evidence type="ECO:0000256" key="3">
    <source>
        <dbReference type="ARBA" id="ARBA00023274"/>
    </source>
</evidence>
<evidence type="ECO:0000313" key="7">
    <source>
        <dbReference type="Proteomes" id="UP000008743"/>
    </source>
</evidence>
<dbReference type="eggNOG" id="KOG3166">
    <property type="taxonomic scope" value="Eukaryota"/>
</dbReference>
<accession>A0A0D2VNN6</accession>
<keyword evidence="7" id="KW-1185">Reference proteome</keyword>
<keyword evidence="3 4" id="KW-0687">Ribonucleoprotein</keyword>
<comment type="function">
    <text evidence="4">Component of the ribosome.</text>
</comment>
<feature type="domain" description="Ribosomal protein eL8/eL30/eS12/Gadd45" evidence="5">
    <location>
        <begin position="164"/>
        <end position="245"/>
    </location>
</feature>
<dbReference type="GO" id="GO:0003723">
    <property type="term" value="F:RNA binding"/>
    <property type="evidence" value="ECO:0007669"/>
    <property type="project" value="UniProtKB-UniRule"/>
</dbReference>
<dbReference type="InterPro" id="IPR004038">
    <property type="entry name" value="Ribosomal_eL8/eL30/eS12/Gad45"/>
</dbReference>
<evidence type="ECO:0000259" key="5">
    <source>
        <dbReference type="Pfam" id="PF01248"/>
    </source>
</evidence>
<dbReference type="GO" id="GO:0042254">
    <property type="term" value="P:ribosome biogenesis"/>
    <property type="evidence" value="ECO:0007669"/>
    <property type="project" value="InterPro"/>
</dbReference>
<evidence type="ECO:0000256" key="1">
    <source>
        <dbReference type="ARBA" id="ARBA00007337"/>
    </source>
</evidence>
<evidence type="ECO:0000256" key="4">
    <source>
        <dbReference type="RuleBase" id="RU367042"/>
    </source>
</evidence>
<dbReference type="PRINTS" id="PR00882">
    <property type="entry name" value="RIBOSOMALL7A"/>
</dbReference>
<evidence type="ECO:0000313" key="6">
    <source>
        <dbReference type="EMBL" id="KJE91957.1"/>
    </source>
</evidence>
<dbReference type="InterPro" id="IPR001921">
    <property type="entry name" value="Ribosomal_eL8_euk"/>
</dbReference>
<comment type="similarity">
    <text evidence="1 4">Belongs to the eukaryotic ribosomal protein eL8 family.</text>
</comment>
<reference evidence="6" key="1">
    <citation type="submission" date="2011-02" db="EMBL/GenBank/DDBJ databases">
        <title>The Genome Sequence of Capsaspora owczarzaki ATCC 30864.</title>
        <authorList>
            <consortium name="The Broad Institute Genome Sequencing Platform"/>
            <person name="Russ C."/>
            <person name="Cuomo C."/>
            <person name="Burger G."/>
            <person name="Gray M.W."/>
            <person name="Holland P.W.H."/>
            <person name="King N."/>
            <person name="Lang F.B.F."/>
            <person name="Roger A.J."/>
            <person name="Ruiz-Trillo I."/>
            <person name="Young S.K."/>
            <person name="Zeng Q."/>
            <person name="Gargeya S."/>
            <person name="Alvarado L."/>
            <person name="Berlin A."/>
            <person name="Chapman S.B."/>
            <person name="Chen Z."/>
            <person name="Freedman E."/>
            <person name="Gellesch M."/>
            <person name="Goldberg J."/>
            <person name="Griggs A."/>
            <person name="Gujja S."/>
            <person name="Heilman E."/>
            <person name="Heiman D."/>
            <person name="Howarth C."/>
            <person name="Mehta T."/>
            <person name="Neiman D."/>
            <person name="Pearson M."/>
            <person name="Roberts A."/>
            <person name="Saif S."/>
            <person name="Shea T."/>
            <person name="Shenoy N."/>
            <person name="Sisk P."/>
            <person name="Stolte C."/>
            <person name="Sykes S."/>
            <person name="White J."/>
            <person name="Yandava C."/>
            <person name="Haas B."/>
            <person name="Nusbaum C."/>
            <person name="Birren B."/>
        </authorList>
    </citation>
    <scope>NUCLEOTIDE SEQUENCE</scope>
    <source>
        <strain evidence="6">ATCC 30864</strain>
    </source>
</reference>
<dbReference type="FunFam" id="3.30.1330.30:FF:000003">
    <property type="entry name" value="60S ribosomal protein L7a"/>
    <property type="match status" value="1"/>
</dbReference>
<keyword evidence="2 4" id="KW-0689">Ribosomal protein</keyword>
<dbReference type="PhylomeDB" id="A0A0D2VNN6"/>
<dbReference type="STRING" id="595528.A0A0D2VNN6"/>
<evidence type="ECO:0000256" key="2">
    <source>
        <dbReference type="ARBA" id="ARBA00022980"/>
    </source>
</evidence>
<dbReference type="Proteomes" id="UP000008743">
    <property type="component" value="Unassembled WGS sequence"/>
</dbReference>